<dbReference type="Pfam" id="PF00528">
    <property type="entry name" value="BPD_transp_1"/>
    <property type="match status" value="1"/>
</dbReference>
<dbReference type="CDD" id="cd06261">
    <property type="entry name" value="TM_PBP2"/>
    <property type="match status" value="1"/>
</dbReference>
<accession>A0A2S3ZV36</accession>
<evidence type="ECO:0000256" key="7">
    <source>
        <dbReference type="ARBA" id="ARBA00022989"/>
    </source>
</evidence>
<feature type="transmembrane region" description="Helical" evidence="9">
    <location>
        <begin position="152"/>
        <end position="172"/>
    </location>
</feature>
<gene>
    <name evidence="11" type="ORF">CVS27_11335</name>
</gene>
<evidence type="ECO:0000313" key="11">
    <source>
        <dbReference type="EMBL" id="POH73121.1"/>
    </source>
</evidence>
<dbReference type="EMBL" id="PPXC01000008">
    <property type="protein sequence ID" value="POH73121.1"/>
    <property type="molecule type" value="Genomic_DNA"/>
</dbReference>
<keyword evidence="4" id="KW-1003">Cell membrane</keyword>
<dbReference type="GO" id="GO:0055085">
    <property type="term" value="P:transmembrane transport"/>
    <property type="evidence" value="ECO:0007669"/>
    <property type="project" value="InterPro"/>
</dbReference>
<evidence type="ECO:0000259" key="10">
    <source>
        <dbReference type="PROSITE" id="PS50928"/>
    </source>
</evidence>
<protein>
    <submittedName>
        <fullName evidence="11">Carbohydrate ABC transporter permease</fullName>
    </submittedName>
</protein>
<evidence type="ECO:0000256" key="3">
    <source>
        <dbReference type="ARBA" id="ARBA00022448"/>
    </source>
</evidence>
<comment type="subcellular location">
    <subcellularLocation>
        <location evidence="1 9">Cell membrane</location>
        <topology evidence="1 9">Multi-pass membrane protein</topology>
    </subcellularLocation>
</comment>
<dbReference type="RefSeq" id="WP_103465866.1">
    <property type="nucleotide sequence ID" value="NZ_PPXC01000008.1"/>
</dbReference>
<evidence type="ECO:0000256" key="2">
    <source>
        <dbReference type="ARBA" id="ARBA00009047"/>
    </source>
</evidence>
<evidence type="ECO:0000256" key="6">
    <source>
        <dbReference type="ARBA" id="ARBA00022692"/>
    </source>
</evidence>
<dbReference type="Proteomes" id="UP000237061">
    <property type="component" value="Unassembled WGS sequence"/>
</dbReference>
<evidence type="ECO:0000256" key="9">
    <source>
        <dbReference type="RuleBase" id="RU363032"/>
    </source>
</evidence>
<dbReference type="PROSITE" id="PS50928">
    <property type="entry name" value="ABC_TM1"/>
    <property type="match status" value="1"/>
</dbReference>
<organism evidence="11 12">
    <name type="scientific">Arthrobacter glacialis</name>
    <dbReference type="NCBI Taxonomy" id="1664"/>
    <lineage>
        <taxon>Bacteria</taxon>
        <taxon>Bacillati</taxon>
        <taxon>Actinomycetota</taxon>
        <taxon>Actinomycetes</taxon>
        <taxon>Micrococcales</taxon>
        <taxon>Micrococcaceae</taxon>
        <taxon>Arthrobacter</taxon>
    </lineage>
</organism>
<feature type="domain" description="ABC transmembrane type-1" evidence="10">
    <location>
        <begin position="81"/>
        <end position="272"/>
    </location>
</feature>
<keyword evidence="8 9" id="KW-0472">Membrane</keyword>
<evidence type="ECO:0000313" key="12">
    <source>
        <dbReference type="Proteomes" id="UP000237061"/>
    </source>
</evidence>
<comment type="similarity">
    <text evidence="2">Belongs to the binding-protein-dependent transport system permease family. MalFG subfamily.</text>
</comment>
<feature type="transmembrane region" description="Helical" evidence="9">
    <location>
        <begin position="193"/>
        <end position="218"/>
    </location>
</feature>
<evidence type="ECO:0000256" key="8">
    <source>
        <dbReference type="ARBA" id="ARBA00023136"/>
    </source>
</evidence>
<proteinExistence type="inferred from homology"/>
<comment type="caution">
    <text evidence="11">The sequence shown here is derived from an EMBL/GenBank/DDBJ whole genome shotgun (WGS) entry which is preliminary data.</text>
</comment>
<feature type="transmembrane region" description="Helical" evidence="9">
    <location>
        <begin position="80"/>
        <end position="104"/>
    </location>
</feature>
<dbReference type="InterPro" id="IPR050901">
    <property type="entry name" value="BP-dep_ABC_trans_perm"/>
</dbReference>
<evidence type="ECO:0000256" key="5">
    <source>
        <dbReference type="ARBA" id="ARBA00022597"/>
    </source>
</evidence>
<dbReference type="Gene3D" id="1.10.3720.10">
    <property type="entry name" value="MetI-like"/>
    <property type="match status" value="1"/>
</dbReference>
<feature type="transmembrane region" description="Helical" evidence="9">
    <location>
        <begin position="251"/>
        <end position="272"/>
    </location>
</feature>
<dbReference type="SUPFAM" id="SSF161098">
    <property type="entry name" value="MetI-like"/>
    <property type="match status" value="1"/>
</dbReference>
<keyword evidence="7 9" id="KW-1133">Transmembrane helix</keyword>
<keyword evidence="12" id="KW-1185">Reference proteome</keyword>
<feature type="transmembrane region" description="Helical" evidence="9">
    <location>
        <begin position="116"/>
        <end position="140"/>
    </location>
</feature>
<dbReference type="GO" id="GO:0005886">
    <property type="term" value="C:plasma membrane"/>
    <property type="evidence" value="ECO:0007669"/>
    <property type="project" value="UniProtKB-SubCell"/>
</dbReference>
<reference evidence="11 12" key="1">
    <citation type="submission" date="2018-01" db="EMBL/GenBank/DDBJ databases">
        <title>Arthrobacter sp. nov., from glaciers in China.</title>
        <authorList>
            <person name="Liu Q."/>
            <person name="Xin Y.-H."/>
        </authorList>
    </citation>
    <scope>NUCLEOTIDE SEQUENCE [LARGE SCALE GENOMIC DNA]</scope>
    <source>
        <strain evidence="11 12">HLT2-12-2</strain>
    </source>
</reference>
<dbReference type="InterPro" id="IPR000515">
    <property type="entry name" value="MetI-like"/>
</dbReference>
<keyword evidence="5" id="KW-0762">Sugar transport</keyword>
<dbReference type="PANTHER" id="PTHR32243">
    <property type="entry name" value="MALTOSE TRANSPORT SYSTEM PERMEASE-RELATED"/>
    <property type="match status" value="1"/>
</dbReference>
<keyword evidence="3 9" id="KW-0813">Transport</keyword>
<name>A0A2S3ZV36_ARTGL</name>
<feature type="transmembrane region" description="Helical" evidence="9">
    <location>
        <begin position="17"/>
        <end position="39"/>
    </location>
</feature>
<sequence length="287" mass="30744">MTVAIATRRNKIQKFRLNWAFVTTIVVTVVLLFPVYWMFLTAVLPTSAVLSRTPAVIPIGQPLSLDAVKGVLTETSILSWFARSAVVTIGASVLSAVLSIFAAFAMSRFILPGSKAVGFTLLMGRVLPGTLLALPFFVLFQTMGLLDTSTSVILANTAAITPFTALMMKSYFDGIPRELDEAAMVDGCSRLGALWRVLLPVSIPGVAACVGFAATSAWTDLLFSRTLLISQEQWTIPMGIASMIGDVNVNWNQLMAVGALSILPVLVVYWFLQPHLVSGMTAGGVKG</sequence>
<dbReference type="AlphaFoldDB" id="A0A2S3ZV36"/>
<evidence type="ECO:0000256" key="1">
    <source>
        <dbReference type="ARBA" id="ARBA00004651"/>
    </source>
</evidence>
<dbReference type="PANTHER" id="PTHR32243:SF50">
    <property type="entry name" value="MALTOSE_MALTODEXTRIN TRANSPORT SYSTEM PERMEASE PROTEIN MALG"/>
    <property type="match status" value="1"/>
</dbReference>
<keyword evidence="6 9" id="KW-0812">Transmembrane</keyword>
<evidence type="ECO:0000256" key="4">
    <source>
        <dbReference type="ARBA" id="ARBA00022475"/>
    </source>
</evidence>
<dbReference type="InterPro" id="IPR035906">
    <property type="entry name" value="MetI-like_sf"/>
</dbReference>